<dbReference type="Proteomes" id="UP000758155">
    <property type="component" value="Unassembled WGS sequence"/>
</dbReference>
<comment type="caution">
    <text evidence="6">The sequence shown here is derived from an EMBL/GenBank/DDBJ whole genome shotgun (WGS) entry which is preliminary data.</text>
</comment>
<dbReference type="OrthoDB" id="425534at2759"/>
<dbReference type="Pfam" id="PF08386">
    <property type="entry name" value="Abhydrolase_4"/>
    <property type="match status" value="1"/>
</dbReference>
<proteinExistence type="inferred from homology"/>
<organism evidence="6 7">
    <name type="scientific">Didymella heteroderae</name>
    <dbReference type="NCBI Taxonomy" id="1769908"/>
    <lineage>
        <taxon>Eukaryota</taxon>
        <taxon>Fungi</taxon>
        <taxon>Dikarya</taxon>
        <taxon>Ascomycota</taxon>
        <taxon>Pezizomycotina</taxon>
        <taxon>Dothideomycetes</taxon>
        <taxon>Pleosporomycetidae</taxon>
        <taxon>Pleosporales</taxon>
        <taxon>Pleosporineae</taxon>
        <taxon>Didymellaceae</taxon>
        <taxon>Didymella</taxon>
    </lineage>
</organism>
<dbReference type="InterPro" id="IPR051601">
    <property type="entry name" value="Serine_prot/Carboxylest_S33"/>
</dbReference>
<dbReference type="EMBL" id="SWKV01000028">
    <property type="protein sequence ID" value="KAF3039914.1"/>
    <property type="molecule type" value="Genomic_DNA"/>
</dbReference>
<dbReference type="InterPro" id="IPR029058">
    <property type="entry name" value="AB_hydrolase_fold"/>
</dbReference>
<reference evidence="6" key="1">
    <citation type="submission" date="2019-04" db="EMBL/GenBank/DDBJ databases">
        <title>Sequencing of skin fungus with MAO and IRED activity.</title>
        <authorList>
            <person name="Marsaioli A.J."/>
            <person name="Bonatto J.M.C."/>
            <person name="Reis Junior O."/>
        </authorList>
    </citation>
    <scope>NUCLEOTIDE SEQUENCE</scope>
    <source>
        <strain evidence="6">28M1</strain>
    </source>
</reference>
<dbReference type="SUPFAM" id="SSF53474">
    <property type="entry name" value="alpha/beta-Hydrolases"/>
    <property type="match status" value="1"/>
</dbReference>
<dbReference type="InterPro" id="IPR000073">
    <property type="entry name" value="AB_hydrolase_1"/>
</dbReference>
<keyword evidence="7" id="KW-1185">Reference proteome</keyword>
<evidence type="ECO:0000259" key="4">
    <source>
        <dbReference type="Pfam" id="PF00561"/>
    </source>
</evidence>
<dbReference type="AlphaFoldDB" id="A0A9P4WQW7"/>
<dbReference type="Pfam" id="PF00561">
    <property type="entry name" value="Abhydrolase_1"/>
    <property type="match status" value="1"/>
</dbReference>
<evidence type="ECO:0008006" key="8">
    <source>
        <dbReference type="Google" id="ProtNLM"/>
    </source>
</evidence>
<evidence type="ECO:0000256" key="1">
    <source>
        <dbReference type="ARBA" id="ARBA00010088"/>
    </source>
</evidence>
<keyword evidence="3" id="KW-0732">Signal</keyword>
<comment type="similarity">
    <text evidence="1">Belongs to the peptidase S33 family.</text>
</comment>
<evidence type="ECO:0000313" key="6">
    <source>
        <dbReference type="EMBL" id="KAF3039914.1"/>
    </source>
</evidence>
<dbReference type="GO" id="GO:0016787">
    <property type="term" value="F:hydrolase activity"/>
    <property type="evidence" value="ECO:0007669"/>
    <property type="project" value="UniProtKB-KW"/>
</dbReference>
<name>A0A9P4WQW7_9PLEO</name>
<keyword evidence="2" id="KW-0378">Hydrolase</keyword>
<gene>
    <name evidence="6" type="ORF">E8E12_006683</name>
</gene>
<evidence type="ECO:0000256" key="3">
    <source>
        <dbReference type="SAM" id="SignalP"/>
    </source>
</evidence>
<protein>
    <recommendedName>
        <fullName evidence="8">Hydrolase</fullName>
    </recommendedName>
</protein>
<sequence>MFHKVIATSLLISSALAYPTNDKHNATTIDWAPCDLDFPESLKPIIAAQNETLDCATLSVPLDYSNPKDDRSIDLQLIRAKATKEPFKGSILTNPGGPGGSGVQEIALAGTLYRDDLGGHHDVIGFDPRGTGRTIPFFCIPSNITDSMVKRGEYNFTIPQEDMYASLLAKYWHDGGVYAEECANTPGMADVGPYINTPFVARDMLEIIDALGEEKLQYWGVSYGTVLGQVFAGMFPDRVERIVLDSTVLLSDYTSGLWITQTRDTERTLVNYFKECVNAGVELCPIANFTGPDTTAEDLHKAYAQVFQELIDNPIYLPDNYVPAPWYQPGNIPAYILLKYLTLGELYGPVQYGVLTQIIDIALRRDWAGAFELLSEQLNQTTPETPWNLGLNAFHGITCGDGRFRADKVEDMFSWTQAQAAAGTFADGFGPQVWPCAQWKFDAKERYNGPFTGINTSYPVLFVQGANDPITPLSGAYEASANFPGSRIVVQNGHGHAVFGHPSACTKKVMADYFMEGTMPEVGKVCQPDQSAFAYFEEVLGYSASNSTLRKRESERIRRRQPVFDPRKPLFLQT</sequence>
<feature type="domain" description="Peptidase S33 tripeptidyl aminopeptidase-like C-terminal" evidence="5">
    <location>
        <begin position="432"/>
        <end position="526"/>
    </location>
</feature>
<feature type="signal peptide" evidence="3">
    <location>
        <begin position="1"/>
        <end position="17"/>
    </location>
</feature>
<feature type="domain" description="AB hydrolase-1" evidence="4">
    <location>
        <begin position="91"/>
        <end position="250"/>
    </location>
</feature>
<feature type="chain" id="PRO_5040515939" description="Hydrolase" evidence="3">
    <location>
        <begin position="18"/>
        <end position="574"/>
    </location>
</feature>
<evidence type="ECO:0000259" key="5">
    <source>
        <dbReference type="Pfam" id="PF08386"/>
    </source>
</evidence>
<evidence type="ECO:0000313" key="7">
    <source>
        <dbReference type="Proteomes" id="UP000758155"/>
    </source>
</evidence>
<evidence type="ECO:0000256" key="2">
    <source>
        <dbReference type="ARBA" id="ARBA00022801"/>
    </source>
</evidence>
<dbReference type="PANTHER" id="PTHR43248:SF25">
    <property type="entry name" value="AB HYDROLASE-1 DOMAIN-CONTAINING PROTEIN-RELATED"/>
    <property type="match status" value="1"/>
</dbReference>
<dbReference type="Gene3D" id="3.40.50.1820">
    <property type="entry name" value="alpha/beta hydrolase"/>
    <property type="match status" value="1"/>
</dbReference>
<dbReference type="InterPro" id="IPR013595">
    <property type="entry name" value="Pept_S33_TAP-like_C"/>
</dbReference>
<accession>A0A9P4WQW7</accession>
<dbReference type="PANTHER" id="PTHR43248">
    <property type="entry name" value="2-SUCCINYL-6-HYDROXY-2,4-CYCLOHEXADIENE-1-CARBOXYLATE SYNTHASE"/>
    <property type="match status" value="1"/>
</dbReference>